<dbReference type="InParanoid" id="H9GPB8"/>
<dbReference type="InterPro" id="IPR000276">
    <property type="entry name" value="GPCR_Rhodpsn"/>
</dbReference>
<dbReference type="HOGENOM" id="CLU_047979_1_0_1"/>
<comment type="similarity">
    <text evidence="10">Belongs to the G-protein coupled receptor 1 family.</text>
</comment>
<dbReference type="PROSITE" id="PS50262">
    <property type="entry name" value="G_PROTEIN_RECEP_F1_2"/>
    <property type="match status" value="1"/>
</dbReference>
<evidence type="ECO:0000256" key="6">
    <source>
        <dbReference type="ARBA" id="ARBA00023136"/>
    </source>
</evidence>
<dbReference type="Bgee" id="ENSACAG00000017485">
    <property type="expression patterns" value="Expressed in adrenal gland and 5 other cell types or tissues"/>
</dbReference>
<evidence type="ECO:0000256" key="5">
    <source>
        <dbReference type="ARBA" id="ARBA00023040"/>
    </source>
</evidence>
<evidence type="ECO:0000256" key="3">
    <source>
        <dbReference type="ARBA" id="ARBA00022692"/>
    </source>
</evidence>
<name>H9GPB8_ANOCA</name>
<evidence type="ECO:0000256" key="10">
    <source>
        <dbReference type="RuleBase" id="RU000688"/>
    </source>
</evidence>
<keyword evidence="3 10" id="KW-0812">Transmembrane</keyword>
<sequence>MDDQELALSFSSPSTLIPTSIPRPHVASVHGPDRCYPTSNVILYHYNHTGRMNNRQPQEDKMNALKMVIIASSCLIILENLLVLLAIVRKMRARRWVYSCLASITFSDLLTGIAYLVNLCLSGSRTFQLTPTLWFLREGVLFVALAASTFSLLVTAVERYSAMVRPIAENAASKTVRLRSLIIFCWTLAVLIGLLPLLGWNCLCHMSGCSTLLPLYAKSYILFAVIIFCVVLVGVVGLYASIYCWVQRSTTQVVSSNGRKRSLRLLKTVVVILLAFLVCWIPLFILLLIDYAWANETWQLHKVFGWILTLAVINSFINPVIYSLGSKEVRKAVTDLLCCCCVRAGWRSSVTTDVPTNSSTATENSLKMRESFRGRLPHVRRGRELLSSNSSMMSAVVSDDA</sequence>
<dbReference type="Pfam" id="PF00001">
    <property type="entry name" value="7tm_1"/>
    <property type="match status" value="1"/>
</dbReference>
<feature type="domain" description="G-protein coupled receptors family 1 profile" evidence="12">
    <location>
        <begin position="79"/>
        <end position="322"/>
    </location>
</feature>
<dbReference type="GO" id="GO:0005737">
    <property type="term" value="C:cytoplasm"/>
    <property type="evidence" value="ECO:0000318"/>
    <property type="project" value="GO_Central"/>
</dbReference>
<dbReference type="RefSeq" id="XP_062815749.1">
    <property type="nucleotide sequence ID" value="XM_062959679.1"/>
</dbReference>
<dbReference type="PANTHER" id="PTHR22750">
    <property type="entry name" value="G-PROTEIN COUPLED RECEPTOR"/>
    <property type="match status" value="1"/>
</dbReference>
<keyword evidence="4 11" id="KW-1133">Transmembrane helix</keyword>
<comment type="subcellular location">
    <subcellularLocation>
        <location evidence="1">Cell membrane</location>
        <topology evidence="1">Multi-pass membrane protein</topology>
    </subcellularLocation>
</comment>
<evidence type="ECO:0000256" key="1">
    <source>
        <dbReference type="ARBA" id="ARBA00004651"/>
    </source>
</evidence>
<dbReference type="eggNOG" id="ENOG502QQUE">
    <property type="taxonomic scope" value="Eukaryota"/>
</dbReference>
<reference evidence="13" key="2">
    <citation type="submission" date="2025-08" db="UniProtKB">
        <authorList>
            <consortium name="Ensembl"/>
        </authorList>
    </citation>
    <scope>IDENTIFICATION</scope>
</reference>
<evidence type="ECO:0000256" key="11">
    <source>
        <dbReference type="SAM" id="Phobius"/>
    </source>
</evidence>
<dbReference type="GO" id="GO:0007189">
    <property type="term" value="P:adenylate cyclase-activating G protein-coupled receptor signaling pathway"/>
    <property type="evidence" value="ECO:0000318"/>
    <property type="project" value="GO_Central"/>
</dbReference>
<feature type="transmembrane region" description="Helical" evidence="11">
    <location>
        <begin position="67"/>
        <end position="88"/>
    </location>
</feature>
<reference evidence="13" key="3">
    <citation type="submission" date="2025-09" db="UniProtKB">
        <authorList>
            <consortium name="Ensembl"/>
        </authorList>
    </citation>
    <scope>IDENTIFICATION</scope>
</reference>
<organism evidence="13 14">
    <name type="scientific">Anolis carolinensis</name>
    <name type="common">Green anole</name>
    <name type="synonym">American chameleon</name>
    <dbReference type="NCBI Taxonomy" id="28377"/>
    <lineage>
        <taxon>Eukaryota</taxon>
        <taxon>Metazoa</taxon>
        <taxon>Chordata</taxon>
        <taxon>Craniata</taxon>
        <taxon>Vertebrata</taxon>
        <taxon>Euteleostomi</taxon>
        <taxon>Lepidosauria</taxon>
        <taxon>Squamata</taxon>
        <taxon>Bifurcata</taxon>
        <taxon>Unidentata</taxon>
        <taxon>Episquamata</taxon>
        <taxon>Toxicofera</taxon>
        <taxon>Iguania</taxon>
        <taxon>Dactyloidae</taxon>
        <taxon>Anolis</taxon>
    </lineage>
</organism>
<reference evidence="13" key="1">
    <citation type="submission" date="2009-12" db="EMBL/GenBank/DDBJ databases">
        <title>The Genome Sequence of Anolis carolinensis (Green Anole Lizard).</title>
        <authorList>
            <consortium name="The Genome Sequencing Platform"/>
            <person name="Di Palma F."/>
            <person name="Alfoldi J."/>
            <person name="Heiman D."/>
            <person name="Young S."/>
            <person name="Grabherr M."/>
            <person name="Johnson J."/>
            <person name="Lander E.S."/>
            <person name="Lindblad-Toh K."/>
        </authorList>
    </citation>
    <scope>NUCLEOTIDE SEQUENCE [LARGE SCALE GENOMIC DNA]</scope>
    <source>
        <strain evidence="13">JBL SC #1</strain>
    </source>
</reference>
<evidence type="ECO:0000313" key="14">
    <source>
        <dbReference type="Proteomes" id="UP000001646"/>
    </source>
</evidence>
<keyword evidence="6 11" id="KW-0472">Membrane</keyword>
<feature type="transmembrane region" description="Helical" evidence="11">
    <location>
        <begin position="139"/>
        <end position="157"/>
    </location>
</feature>
<dbReference type="GO" id="GO:0005739">
    <property type="term" value="C:mitochondrion"/>
    <property type="evidence" value="ECO:0007669"/>
    <property type="project" value="Ensembl"/>
</dbReference>
<dbReference type="PROSITE" id="PS00237">
    <property type="entry name" value="G_PROTEIN_RECEP_F1_1"/>
    <property type="match status" value="1"/>
</dbReference>
<dbReference type="PRINTS" id="PR00237">
    <property type="entry name" value="GPCRRHODOPSN"/>
</dbReference>
<evidence type="ECO:0000256" key="2">
    <source>
        <dbReference type="ARBA" id="ARBA00022475"/>
    </source>
</evidence>
<dbReference type="RefSeq" id="XP_062815750.1">
    <property type="nucleotide sequence ID" value="XM_062959680.1"/>
</dbReference>
<dbReference type="PRINTS" id="PR01523">
    <property type="entry name" value="S1PRECEPTOR"/>
</dbReference>
<evidence type="ECO:0000256" key="8">
    <source>
        <dbReference type="ARBA" id="ARBA00023180"/>
    </source>
</evidence>
<dbReference type="GO" id="GO:0005886">
    <property type="term" value="C:plasma membrane"/>
    <property type="evidence" value="ECO:0000318"/>
    <property type="project" value="GO_Central"/>
</dbReference>
<dbReference type="Ensembl" id="ENSACAT00000017547.3">
    <property type="protein sequence ID" value="ENSACAP00000017209.3"/>
    <property type="gene ID" value="ENSACAG00000017485.3"/>
</dbReference>
<dbReference type="GO" id="GO:0038036">
    <property type="term" value="F:sphingosine-1-phosphate receptor activity"/>
    <property type="evidence" value="ECO:0007669"/>
    <property type="project" value="InterPro"/>
</dbReference>
<keyword evidence="8" id="KW-0325">Glycoprotein</keyword>
<dbReference type="GeneID" id="100565734"/>
<dbReference type="Gene3D" id="1.20.1070.10">
    <property type="entry name" value="Rhodopsin 7-helix transmembrane proteins"/>
    <property type="match status" value="1"/>
</dbReference>
<feature type="transmembrane region" description="Helical" evidence="11">
    <location>
        <begin position="178"/>
        <end position="200"/>
    </location>
</feature>
<keyword evidence="7 10" id="KW-0675">Receptor</keyword>
<keyword evidence="14" id="KW-1185">Reference proteome</keyword>
<gene>
    <name evidence="13" type="primary">S1PR4</name>
</gene>
<keyword evidence="2" id="KW-1003">Cell membrane</keyword>
<feature type="transmembrane region" description="Helical" evidence="11">
    <location>
        <begin position="265"/>
        <end position="291"/>
    </location>
</feature>
<evidence type="ECO:0000259" key="12">
    <source>
        <dbReference type="PROSITE" id="PS50262"/>
    </source>
</evidence>
<dbReference type="GO" id="GO:0098793">
    <property type="term" value="C:presynapse"/>
    <property type="evidence" value="ECO:0007669"/>
    <property type="project" value="Ensembl"/>
</dbReference>
<evidence type="ECO:0000313" key="13">
    <source>
        <dbReference type="Ensembl" id="ENSACAP00000017209.3"/>
    </source>
</evidence>
<dbReference type="AlphaFoldDB" id="H9GPB8"/>
<protein>
    <submittedName>
        <fullName evidence="13">Sphingosine-1-phosphate receptor 4</fullName>
    </submittedName>
</protein>
<evidence type="ECO:0000256" key="7">
    <source>
        <dbReference type="ARBA" id="ARBA00023170"/>
    </source>
</evidence>
<feature type="transmembrane region" description="Helical" evidence="11">
    <location>
        <begin position="220"/>
        <end position="245"/>
    </location>
</feature>
<dbReference type="OrthoDB" id="9930460at2759"/>
<evidence type="ECO:0000256" key="4">
    <source>
        <dbReference type="ARBA" id="ARBA00022989"/>
    </source>
</evidence>
<keyword evidence="5 10" id="KW-0297">G-protein coupled receptor</keyword>
<dbReference type="InterPro" id="IPR017452">
    <property type="entry name" value="GPCR_Rhodpsn_7TM"/>
</dbReference>
<feature type="transmembrane region" description="Helical" evidence="11">
    <location>
        <begin position="100"/>
        <end position="119"/>
    </location>
</feature>
<evidence type="ECO:0000256" key="9">
    <source>
        <dbReference type="ARBA" id="ARBA00023224"/>
    </source>
</evidence>
<keyword evidence="9 10" id="KW-0807">Transducer</keyword>
<dbReference type="STRING" id="28377.ENSACAP00000017209"/>
<dbReference type="GO" id="GO:0004930">
    <property type="term" value="F:G protein-coupled receptor activity"/>
    <property type="evidence" value="ECO:0000318"/>
    <property type="project" value="GO_Central"/>
</dbReference>
<accession>H9GPB8</accession>
<dbReference type="SUPFAM" id="SSF81321">
    <property type="entry name" value="Family A G protein-coupled receptor-like"/>
    <property type="match status" value="1"/>
</dbReference>
<dbReference type="KEGG" id="acs:100565734"/>
<proteinExistence type="inferred from homology"/>
<dbReference type="Proteomes" id="UP000001646">
    <property type="component" value="Unplaced"/>
</dbReference>
<dbReference type="GeneTree" id="ENSGT01050000244887"/>
<dbReference type="InterPro" id="IPR004061">
    <property type="entry name" value="S1P_rcpt"/>
</dbReference>
<feature type="transmembrane region" description="Helical" evidence="11">
    <location>
        <begin position="303"/>
        <end position="322"/>
    </location>
</feature>